<name>A0AAV9UEU8_9PEZI</name>
<dbReference type="AlphaFoldDB" id="A0AAV9UEU8"/>
<dbReference type="InterPro" id="IPR036869">
    <property type="entry name" value="J_dom_sf"/>
</dbReference>
<dbReference type="PROSITE" id="PS50076">
    <property type="entry name" value="DNAJ_2"/>
    <property type="match status" value="1"/>
</dbReference>
<feature type="compositionally biased region" description="Basic and acidic residues" evidence="2">
    <location>
        <begin position="393"/>
        <end position="411"/>
    </location>
</feature>
<dbReference type="Gene3D" id="1.10.287.110">
    <property type="entry name" value="DnaJ domain"/>
    <property type="match status" value="1"/>
</dbReference>
<feature type="region of interest" description="Disordered" evidence="2">
    <location>
        <begin position="150"/>
        <end position="454"/>
    </location>
</feature>
<dbReference type="InterPro" id="IPR001623">
    <property type="entry name" value="DnaJ_domain"/>
</dbReference>
<feature type="compositionally biased region" description="Basic and acidic residues" evidence="2">
    <location>
        <begin position="117"/>
        <end position="135"/>
    </location>
</feature>
<feature type="compositionally biased region" description="Polar residues" evidence="2">
    <location>
        <begin position="428"/>
        <end position="441"/>
    </location>
</feature>
<dbReference type="PRINTS" id="PR00625">
    <property type="entry name" value="JDOMAIN"/>
</dbReference>
<comment type="caution">
    <text evidence="4">The sequence shown here is derived from an EMBL/GenBank/DDBJ whole genome shotgun (WGS) entry which is preliminary data.</text>
</comment>
<evidence type="ECO:0000313" key="4">
    <source>
        <dbReference type="EMBL" id="KAK6338643.1"/>
    </source>
</evidence>
<organism evidence="4 5">
    <name type="scientific">Orbilia brochopaga</name>
    <dbReference type="NCBI Taxonomy" id="3140254"/>
    <lineage>
        <taxon>Eukaryota</taxon>
        <taxon>Fungi</taxon>
        <taxon>Dikarya</taxon>
        <taxon>Ascomycota</taxon>
        <taxon>Pezizomycotina</taxon>
        <taxon>Orbiliomycetes</taxon>
        <taxon>Orbiliales</taxon>
        <taxon>Orbiliaceae</taxon>
        <taxon>Orbilia</taxon>
    </lineage>
</organism>
<dbReference type="PROSITE" id="PS00636">
    <property type="entry name" value="DNAJ_1"/>
    <property type="match status" value="1"/>
</dbReference>
<accession>A0AAV9UEU8</accession>
<keyword evidence="1" id="KW-0143">Chaperone</keyword>
<feature type="compositionally biased region" description="Basic and acidic residues" evidence="2">
    <location>
        <begin position="150"/>
        <end position="166"/>
    </location>
</feature>
<dbReference type="Proteomes" id="UP001375240">
    <property type="component" value="Unassembled WGS sequence"/>
</dbReference>
<evidence type="ECO:0000259" key="3">
    <source>
        <dbReference type="PROSITE" id="PS50076"/>
    </source>
</evidence>
<evidence type="ECO:0000256" key="1">
    <source>
        <dbReference type="ARBA" id="ARBA00023186"/>
    </source>
</evidence>
<feature type="region of interest" description="Disordered" evidence="2">
    <location>
        <begin position="100"/>
        <end position="135"/>
    </location>
</feature>
<feature type="compositionally biased region" description="Polar residues" evidence="2">
    <location>
        <begin position="378"/>
        <end position="390"/>
    </location>
</feature>
<feature type="compositionally biased region" description="Low complexity" evidence="2">
    <location>
        <begin position="586"/>
        <end position="598"/>
    </location>
</feature>
<evidence type="ECO:0000313" key="5">
    <source>
        <dbReference type="Proteomes" id="UP001375240"/>
    </source>
</evidence>
<dbReference type="InterPro" id="IPR018253">
    <property type="entry name" value="DnaJ_domain_CS"/>
</dbReference>
<dbReference type="PANTHER" id="PTHR44145">
    <property type="entry name" value="DNAJ HOMOLOG SUBFAMILY A MEMBER 3, MITOCHONDRIAL"/>
    <property type="match status" value="1"/>
</dbReference>
<dbReference type="SUPFAM" id="SSF46565">
    <property type="entry name" value="Chaperone J-domain"/>
    <property type="match status" value="1"/>
</dbReference>
<feature type="compositionally biased region" description="Basic and acidic residues" evidence="2">
    <location>
        <begin position="256"/>
        <end position="343"/>
    </location>
</feature>
<evidence type="ECO:0000256" key="2">
    <source>
        <dbReference type="SAM" id="MobiDB-lite"/>
    </source>
</evidence>
<dbReference type="PANTHER" id="PTHR44145:SF3">
    <property type="entry name" value="DNAJ HOMOLOG SUBFAMILY A MEMBER 3, MITOCHONDRIAL"/>
    <property type="match status" value="1"/>
</dbReference>
<feature type="region of interest" description="Disordered" evidence="2">
    <location>
        <begin position="576"/>
        <end position="607"/>
    </location>
</feature>
<reference evidence="4 5" key="1">
    <citation type="submission" date="2019-10" db="EMBL/GenBank/DDBJ databases">
        <authorList>
            <person name="Palmer J.M."/>
        </authorList>
    </citation>
    <scope>NUCLEOTIDE SEQUENCE [LARGE SCALE GENOMIC DNA]</scope>
    <source>
        <strain evidence="4 5">TWF696</strain>
    </source>
</reference>
<feature type="compositionally biased region" description="Basic and acidic residues" evidence="2">
    <location>
        <begin position="174"/>
        <end position="245"/>
    </location>
</feature>
<proteinExistence type="predicted"/>
<keyword evidence="5" id="KW-1185">Reference proteome</keyword>
<dbReference type="InterPro" id="IPR051938">
    <property type="entry name" value="Apopto_cytoskel_mod"/>
</dbReference>
<dbReference type="Pfam" id="PF00226">
    <property type="entry name" value="DnaJ"/>
    <property type="match status" value="1"/>
</dbReference>
<dbReference type="SMART" id="SM00271">
    <property type="entry name" value="DnaJ"/>
    <property type="match status" value="1"/>
</dbReference>
<sequence>MSRVNMGHPPPPELDPLPDWYGVLELSKEASASAIRTAYKRLAFQYHPDKTLDVKLKPEMTKRFTQIQEAYEVLSDSRKKREYDEDLALEAKIMEEYRRAQEMKERQMRSRKAQQRNKQEEMMRKEEDRQAELDYLAAKRQEEELLDAARRVQEARRQHASADQKRKASVAAERPQESERSRRKEEDRRAKQEAKRLREEEMHRLEAERRERERLQREEERKQYGRDSEKRTRDRRMDRSQKDHMQFPIDDILDTEPLHFDRPEKSHTRGRSSKERLHEPTLHVPRDTSKARDRSPRGRDGSRHRERDRESDFSTRDFDSSRKHQFYESARRMSTEPLHDEYMRGPGSLYGSPPHSYTIPRSATYSPPPPSSPKLRHSNPTMNTTHSFQGPNKGRDRTRDRPGDRSRKHSEAGLYARDSFPSSIPEDMNSSLPGNRDSGYSTDPRLSAEKLDSKIYSNVNGKKYKAKVMYVTDSEDDGTSTVGKSRSTKRATKQSSREDSHASYAPRHQPPVDLDDSLLDDPFRFMQAGSKTFPYTHKDVNYSAKPTVIHTRSGSDHSSPPEITIDLLNAGFAGMSTSGHKSARHVPPVGGSSGPTPGLNRFPTWAG</sequence>
<protein>
    <recommendedName>
        <fullName evidence="3">J domain-containing protein</fullName>
    </recommendedName>
</protein>
<feature type="domain" description="J" evidence="3">
    <location>
        <begin position="19"/>
        <end position="87"/>
    </location>
</feature>
<gene>
    <name evidence="4" type="ORF">TWF696_009454</name>
</gene>
<dbReference type="CDD" id="cd06257">
    <property type="entry name" value="DnaJ"/>
    <property type="match status" value="1"/>
</dbReference>
<feature type="region of interest" description="Disordered" evidence="2">
    <location>
        <begin position="471"/>
        <end position="516"/>
    </location>
</feature>
<dbReference type="EMBL" id="JAVHNQ010000009">
    <property type="protein sequence ID" value="KAK6338643.1"/>
    <property type="molecule type" value="Genomic_DNA"/>
</dbReference>